<proteinExistence type="predicted"/>
<evidence type="ECO:0000256" key="1">
    <source>
        <dbReference type="SAM" id="MobiDB-lite"/>
    </source>
</evidence>
<dbReference type="OrthoDB" id="10341611at2759"/>
<comment type="caution">
    <text evidence="2">The sequence shown here is derived from an EMBL/GenBank/DDBJ whole genome shotgun (WGS) entry which is preliminary data.</text>
</comment>
<accession>A0A2P5BAJ2</accession>
<gene>
    <name evidence="2" type="ORF">PanWU01x14_255890</name>
</gene>
<name>A0A2P5BAJ2_PARAD</name>
<organism evidence="2 3">
    <name type="scientific">Parasponia andersonii</name>
    <name type="common">Sponia andersonii</name>
    <dbReference type="NCBI Taxonomy" id="3476"/>
    <lineage>
        <taxon>Eukaryota</taxon>
        <taxon>Viridiplantae</taxon>
        <taxon>Streptophyta</taxon>
        <taxon>Embryophyta</taxon>
        <taxon>Tracheophyta</taxon>
        <taxon>Spermatophyta</taxon>
        <taxon>Magnoliopsida</taxon>
        <taxon>eudicotyledons</taxon>
        <taxon>Gunneridae</taxon>
        <taxon>Pentapetalae</taxon>
        <taxon>rosids</taxon>
        <taxon>fabids</taxon>
        <taxon>Rosales</taxon>
        <taxon>Cannabaceae</taxon>
        <taxon>Parasponia</taxon>
    </lineage>
</organism>
<keyword evidence="3" id="KW-1185">Reference proteome</keyword>
<evidence type="ECO:0000313" key="3">
    <source>
        <dbReference type="Proteomes" id="UP000237105"/>
    </source>
</evidence>
<protein>
    <submittedName>
        <fullName evidence="2">Uncharacterized protein</fullName>
    </submittedName>
</protein>
<sequence length="153" mass="17470">MGRSRVRVRHIGEEQGTGEYEEEASGSKTELRFGDFLQWSQESSLPVSRTMVTVCGGDPMVNETVNVTLWRKESLLEGFGADPDCGGGAWSFSGRMRVLVEGEEEEQGGLSRIRKVKMVMSWRRSVRFMVVINNRQWVKLSLKSPKMEYDLFR</sequence>
<dbReference type="Proteomes" id="UP000237105">
    <property type="component" value="Unassembled WGS sequence"/>
</dbReference>
<dbReference type="EMBL" id="JXTB01000323">
    <property type="protein sequence ID" value="PON45808.1"/>
    <property type="molecule type" value="Genomic_DNA"/>
</dbReference>
<dbReference type="AlphaFoldDB" id="A0A2P5BAJ2"/>
<evidence type="ECO:0000313" key="2">
    <source>
        <dbReference type="EMBL" id="PON45808.1"/>
    </source>
</evidence>
<reference evidence="3" key="1">
    <citation type="submission" date="2016-06" db="EMBL/GenBank/DDBJ databases">
        <title>Parallel loss of symbiosis genes in relatives of nitrogen-fixing non-legume Parasponia.</title>
        <authorList>
            <person name="Van Velzen R."/>
            <person name="Holmer R."/>
            <person name="Bu F."/>
            <person name="Rutten L."/>
            <person name="Van Zeijl A."/>
            <person name="Liu W."/>
            <person name="Santuari L."/>
            <person name="Cao Q."/>
            <person name="Sharma T."/>
            <person name="Shen D."/>
            <person name="Roswanjaya Y."/>
            <person name="Wardhani T."/>
            <person name="Kalhor M.S."/>
            <person name="Jansen J."/>
            <person name="Van den Hoogen J."/>
            <person name="Gungor B."/>
            <person name="Hartog M."/>
            <person name="Hontelez J."/>
            <person name="Verver J."/>
            <person name="Yang W.-C."/>
            <person name="Schijlen E."/>
            <person name="Repin R."/>
            <person name="Schilthuizen M."/>
            <person name="Schranz E."/>
            <person name="Heidstra R."/>
            <person name="Miyata K."/>
            <person name="Fedorova E."/>
            <person name="Kohlen W."/>
            <person name="Bisseling T."/>
            <person name="Smit S."/>
            <person name="Geurts R."/>
        </authorList>
    </citation>
    <scope>NUCLEOTIDE SEQUENCE [LARGE SCALE GENOMIC DNA]</scope>
    <source>
        <strain evidence="3">cv. WU1-14</strain>
    </source>
</reference>
<feature type="region of interest" description="Disordered" evidence="1">
    <location>
        <begin position="1"/>
        <end position="26"/>
    </location>
</feature>